<protein>
    <submittedName>
        <fullName evidence="1">Uncharacterized protein</fullName>
    </submittedName>
</protein>
<reference evidence="1" key="1">
    <citation type="journal article" date="2021" name="Proc. Natl. Acad. Sci. U.S.A.">
        <title>A Catalog of Tens of Thousands of Viruses from Human Metagenomes Reveals Hidden Associations with Chronic Diseases.</title>
        <authorList>
            <person name="Tisza M.J."/>
            <person name="Buck C.B."/>
        </authorList>
    </citation>
    <scope>NUCLEOTIDE SEQUENCE</scope>
    <source>
        <strain evidence="1">CtZd434</strain>
    </source>
</reference>
<organism evidence="1">
    <name type="scientific">Siphoviridae sp. ctZd434</name>
    <dbReference type="NCBI Taxonomy" id="2825559"/>
    <lineage>
        <taxon>Viruses</taxon>
        <taxon>Duplodnaviria</taxon>
        <taxon>Heunggongvirae</taxon>
        <taxon>Uroviricota</taxon>
        <taxon>Caudoviricetes</taxon>
    </lineage>
</organism>
<accession>A0A8S5UHN4</accession>
<dbReference type="EMBL" id="BK016088">
    <property type="protein sequence ID" value="DAF93906.1"/>
    <property type="molecule type" value="Genomic_DNA"/>
</dbReference>
<proteinExistence type="predicted"/>
<sequence length="34" mass="3985">MRGSLEVMSQIIEYHASSLPLNKVRDRKRKRDGL</sequence>
<name>A0A8S5UHN4_9CAUD</name>
<evidence type="ECO:0000313" key="1">
    <source>
        <dbReference type="EMBL" id="DAF93906.1"/>
    </source>
</evidence>